<sequence>MKTIRFNRISTLILVVLMSACNTLDIAPMNVVQDDAAFTDSGMQAYMAALYSRLPIEDFKYSATENDGFNTWNAIWVPMLNTGENANRNTGGFQNPAREYWKNGYLVIRNANYLIETLPAYGGSLTEDKIKRWSAEAKFVRAYTYFALAKRYGGVPITTAAQSLSGADVTGLQIPRSSEKEIVDLILSDLDAVIAGMPETSEQSGRVNRNIAYAFKARVALHAASIARYGSQNVVEGVMLNGIPADQANVYFTQAYQAARAIEGKYSLYMKTWSATDKIAAADNYAALFLDPTSPETIFAKGYSYDQSVHSFDAIYAPPHMTTTYGDRFNPTLDYVELFDGLPKNEKGQLKTTNDDGTYIVYDSPDEVFENCEPRLRGTVLLPGMSIKGMNVDLRRGTLIDAVDPATPIQKFVPEGQTAGYNANAFYNANVKQSGGIFNQVPYVTTGGVSINPTGMDGPTSANTATVTGFHGRKWLMPALPAAETRLHASSQTWIDMRYAEVLLIRAEAGLELFQNGVTELGGVNLQADAFECINKIRARAGADLLATPDDLSAAAPIGVDQGVGGYVLAPTRGLQIIRIERRKELAFEHKLWWDMLRWRTADREVNARRWRKFNPFLFSKGAVVVAPDKVEGKWIVDCRFDERGSTFTVTTQRYYEPIPNGEINANPRLKQNPQY</sequence>
<feature type="domain" description="RagB/SusD" evidence="7">
    <location>
        <begin position="295"/>
        <end position="676"/>
    </location>
</feature>
<dbReference type="GO" id="GO:0009279">
    <property type="term" value="C:cell outer membrane"/>
    <property type="evidence" value="ECO:0007669"/>
    <property type="project" value="UniProtKB-SubCell"/>
</dbReference>
<dbReference type="Pfam" id="PF14322">
    <property type="entry name" value="SusD-like_3"/>
    <property type="match status" value="1"/>
</dbReference>
<organism evidence="9 10">
    <name type="scientific">Dawidia soli</name>
    <dbReference type="NCBI Taxonomy" id="2782352"/>
    <lineage>
        <taxon>Bacteria</taxon>
        <taxon>Pseudomonadati</taxon>
        <taxon>Bacteroidota</taxon>
        <taxon>Cytophagia</taxon>
        <taxon>Cytophagales</taxon>
        <taxon>Chryseotaleaceae</taxon>
        <taxon>Dawidia</taxon>
    </lineage>
</organism>
<evidence type="ECO:0000259" key="7">
    <source>
        <dbReference type="Pfam" id="PF07980"/>
    </source>
</evidence>
<dbReference type="AlphaFoldDB" id="A0AAP2DGJ1"/>
<dbReference type="SUPFAM" id="SSF48452">
    <property type="entry name" value="TPR-like"/>
    <property type="match status" value="1"/>
</dbReference>
<keyword evidence="5" id="KW-0998">Cell outer membrane</keyword>
<dbReference type="Pfam" id="PF07980">
    <property type="entry name" value="SusD_RagB"/>
    <property type="match status" value="1"/>
</dbReference>
<dbReference type="RefSeq" id="WP_254092188.1">
    <property type="nucleotide sequence ID" value="NZ_JAHESC010000033.1"/>
</dbReference>
<dbReference type="Proteomes" id="UP001319180">
    <property type="component" value="Unassembled WGS sequence"/>
</dbReference>
<name>A0AAP2DGJ1_9BACT</name>
<evidence type="ECO:0000256" key="5">
    <source>
        <dbReference type="ARBA" id="ARBA00023237"/>
    </source>
</evidence>
<feature type="domain" description="SusD-like N-terminal" evidence="8">
    <location>
        <begin position="52"/>
        <end position="221"/>
    </location>
</feature>
<dbReference type="InterPro" id="IPR012944">
    <property type="entry name" value="SusD_RagB_dom"/>
</dbReference>
<protein>
    <submittedName>
        <fullName evidence="9">RagB/SusD family nutrient uptake outer membrane protein</fullName>
    </submittedName>
</protein>
<reference evidence="9 10" key="1">
    <citation type="submission" date="2021-05" db="EMBL/GenBank/DDBJ databases">
        <title>A Polyphasic approach of four new species of the genus Ohtaekwangia: Ohtaekwangia histidinii sp. nov., Ohtaekwangia cretensis sp. nov., Ohtaekwangia indiensis sp. nov., Ohtaekwangia reichenbachii sp. nov. from diverse environment.</title>
        <authorList>
            <person name="Octaviana S."/>
        </authorList>
    </citation>
    <scope>NUCLEOTIDE SEQUENCE [LARGE SCALE GENOMIC DNA]</scope>
    <source>
        <strain evidence="9 10">PWU37</strain>
    </source>
</reference>
<evidence type="ECO:0000256" key="1">
    <source>
        <dbReference type="ARBA" id="ARBA00004442"/>
    </source>
</evidence>
<dbReference type="InterPro" id="IPR033985">
    <property type="entry name" value="SusD-like_N"/>
</dbReference>
<comment type="similarity">
    <text evidence="2">Belongs to the SusD family.</text>
</comment>
<proteinExistence type="inferred from homology"/>
<keyword evidence="10" id="KW-1185">Reference proteome</keyword>
<evidence type="ECO:0000256" key="2">
    <source>
        <dbReference type="ARBA" id="ARBA00006275"/>
    </source>
</evidence>
<evidence type="ECO:0000313" key="9">
    <source>
        <dbReference type="EMBL" id="MBT1688962.1"/>
    </source>
</evidence>
<keyword evidence="4" id="KW-0472">Membrane</keyword>
<dbReference type="PROSITE" id="PS51257">
    <property type="entry name" value="PROKAR_LIPOPROTEIN"/>
    <property type="match status" value="1"/>
</dbReference>
<dbReference type="EMBL" id="JAHESC010000033">
    <property type="protein sequence ID" value="MBT1688962.1"/>
    <property type="molecule type" value="Genomic_DNA"/>
</dbReference>
<evidence type="ECO:0000259" key="8">
    <source>
        <dbReference type="Pfam" id="PF14322"/>
    </source>
</evidence>
<feature type="signal peptide" evidence="6">
    <location>
        <begin position="1"/>
        <end position="26"/>
    </location>
</feature>
<evidence type="ECO:0000256" key="3">
    <source>
        <dbReference type="ARBA" id="ARBA00022729"/>
    </source>
</evidence>
<gene>
    <name evidence="9" type="ORF">KK078_20525</name>
</gene>
<comment type="caution">
    <text evidence="9">The sequence shown here is derived from an EMBL/GenBank/DDBJ whole genome shotgun (WGS) entry which is preliminary data.</text>
</comment>
<evidence type="ECO:0000313" key="10">
    <source>
        <dbReference type="Proteomes" id="UP001319180"/>
    </source>
</evidence>
<comment type="subcellular location">
    <subcellularLocation>
        <location evidence="1">Cell outer membrane</location>
    </subcellularLocation>
</comment>
<accession>A0AAP2DGJ1</accession>
<dbReference type="InterPro" id="IPR011990">
    <property type="entry name" value="TPR-like_helical_dom_sf"/>
</dbReference>
<keyword evidence="3 6" id="KW-0732">Signal</keyword>
<evidence type="ECO:0000256" key="6">
    <source>
        <dbReference type="SAM" id="SignalP"/>
    </source>
</evidence>
<dbReference type="Gene3D" id="1.25.40.390">
    <property type="match status" value="1"/>
</dbReference>
<evidence type="ECO:0000256" key="4">
    <source>
        <dbReference type="ARBA" id="ARBA00023136"/>
    </source>
</evidence>
<feature type="chain" id="PRO_5042922200" evidence="6">
    <location>
        <begin position="27"/>
        <end position="676"/>
    </location>
</feature>